<evidence type="ECO:0000313" key="3">
    <source>
        <dbReference type="EMBL" id="HIV28639.1"/>
    </source>
</evidence>
<feature type="compositionally biased region" description="Basic residues" evidence="1">
    <location>
        <begin position="301"/>
        <end position="311"/>
    </location>
</feature>
<feature type="compositionally biased region" description="Basic and acidic residues" evidence="1">
    <location>
        <begin position="270"/>
        <end position="300"/>
    </location>
</feature>
<organism evidence="3 4">
    <name type="scientific">Candidatus Ornithocaccomicrobium faecavium</name>
    <dbReference type="NCBI Taxonomy" id="2840890"/>
    <lineage>
        <taxon>Bacteria</taxon>
        <taxon>Bacillati</taxon>
        <taxon>Bacillota</taxon>
        <taxon>Clostridia</taxon>
        <taxon>Candidatus Ornithocaccomicrobium</taxon>
    </lineage>
</organism>
<dbReference type="PROSITE" id="PS51411">
    <property type="entry name" value="PSP1_C"/>
    <property type="match status" value="1"/>
</dbReference>
<dbReference type="GO" id="GO:0005737">
    <property type="term" value="C:cytoplasm"/>
    <property type="evidence" value="ECO:0007669"/>
    <property type="project" value="TreeGrafter"/>
</dbReference>
<feature type="compositionally biased region" description="Basic and acidic residues" evidence="1">
    <location>
        <begin position="320"/>
        <end position="329"/>
    </location>
</feature>
<proteinExistence type="predicted"/>
<evidence type="ECO:0000313" key="4">
    <source>
        <dbReference type="Proteomes" id="UP000886884"/>
    </source>
</evidence>
<comment type="caution">
    <text evidence="3">The sequence shown here is derived from an EMBL/GenBank/DDBJ whole genome shotgun (WGS) entry which is preliminary data.</text>
</comment>
<evidence type="ECO:0000256" key="1">
    <source>
        <dbReference type="SAM" id="MobiDB-lite"/>
    </source>
</evidence>
<accession>A0A9D1PAP6</accession>
<evidence type="ECO:0000259" key="2">
    <source>
        <dbReference type="PROSITE" id="PS51411"/>
    </source>
</evidence>
<reference evidence="3" key="1">
    <citation type="submission" date="2020-10" db="EMBL/GenBank/DDBJ databases">
        <authorList>
            <person name="Gilroy R."/>
        </authorList>
    </citation>
    <scope>NUCLEOTIDE SEQUENCE</scope>
    <source>
        <strain evidence="3">CHK183-6373</strain>
    </source>
</reference>
<dbReference type="InterPro" id="IPR047767">
    <property type="entry name" value="PSP1-like"/>
</dbReference>
<protein>
    <submittedName>
        <fullName evidence="3">Stage 0 sporulation family protein</fullName>
    </submittedName>
</protein>
<name>A0A9D1PAP6_9FIRM</name>
<feature type="domain" description="PSP1 C-terminal" evidence="2">
    <location>
        <begin position="61"/>
        <end position="146"/>
    </location>
</feature>
<reference evidence="3" key="2">
    <citation type="journal article" date="2021" name="PeerJ">
        <title>Extensive microbial diversity within the chicken gut microbiome revealed by metagenomics and culture.</title>
        <authorList>
            <person name="Gilroy R."/>
            <person name="Ravi A."/>
            <person name="Getino M."/>
            <person name="Pursley I."/>
            <person name="Horton D.L."/>
            <person name="Alikhan N.F."/>
            <person name="Baker D."/>
            <person name="Gharbi K."/>
            <person name="Hall N."/>
            <person name="Watson M."/>
            <person name="Adriaenssens E.M."/>
            <person name="Foster-Nyarko E."/>
            <person name="Jarju S."/>
            <person name="Secka A."/>
            <person name="Antonio M."/>
            <person name="Oren A."/>
            <person name="Chaudhuri R.R."/>
            <person name="La Ragione R."/>
            <person name="Hildebrand F."/>
            <person name="Pallen M.J."/>
        </authorList>
    </citation>
    <scope>NUCLEOTIDE SEQUENCE</scope>
    <source>
        <strain evidence="3">CHK183-6373</strain>
    </source>
</reference>
<dbReference type="InterPro" id="IPR007557">
    <property type="entry name" value="PSP1_C"/>
</dbReference>
<gene>
    <name evidence="3" type="ORF">IAA64_11745</name>
</gene>
<dbReference type="Proteomes" id="UP000886884">
    <property type="component" value="Unassembled WGS sequence"/>
</dbReference>
<dbReference type="NCBIfam" id="NF041131">
    <property type="entry name" value="RicT_YaaT_fam"/>
    <property type="match status" value="1"/>
</dbReference>
<sequence length="339" mass="38279">MATVIAVRFQKAGKLYYFDPAGIWANPGDHVIVETVRGIELGEVITSAREVPDEAIVAPLKNVLRLATEDDLRRAEANAKNEKMAFDLCLEKIAARKLEMKLISVEYTFDNSKVIFYFTANGRVDFRELVKDLAAVLKTRIELRQIGVRDEAKMLGGLGSCGRPICCGTFLGDFQPVSIKMAKEQNLSLNPTKISGQCGRLMCCLKYEQDYYEETLKKLPKVGKEVLTPDGVGNIVEINVLRERVKVKLRLSDDTFDVREYPIDDVKRVEGKAFSRPEPKKPESAPQKEKAKEAAEEPPKVARKRYPRQKAPKNLSTDQFIERERERNRQNAGAVDSEE</sequence>
<dbReference type="PANTHER" id="PTHR43830">
    <property type="entry name" value="PROTEIN PSP1"/>
    <property type="match status" value="1"/>
</dbReference>
<dbReference type="Pfam" id="PF04468">
    <property type="entry name" value="PSP1"/>
    <property type="match status" value="1"/>
</dbReference>
<feature type="region of interest" description="Disordered" evidence="1">
    <location>
        <begin position="270"/>
        <end position="339"/>
    </location>
</feature>
<dbReference type="PANTHER" id="PTHR43830:SF3">
    <property type="entry name" value="PROTEIN PSP1"/>
    <property type="match status" value="1"/>
</dbReference>
<dbReference type="EMBL" id="DVOT01000213">
    <property type="protein sequence ID" value="HIV28639.1"/>
    <property type="molecule type" value="Genomic_DNA"/>
</dbReference>
<dbReference type="AlphaFoldDB" id="A0A9D1PAP6"/>